<protein>
    <recommendedName>
        <fullName evidence="4">Glycosyltransferase 2-like domain-containing protein</fullName>
    </recommendedName>
</protein>
<evidence type="ECO:0000259" key="4">
    <source>
        <dbReference type="Pfam" id="PF00535"/>
    </source>
</evidence>
<dbReference type="AlphaFoldDB" id="A0A1M4W001"/>
<sequence>MNAKSSQIAIAILNWNGKNLLKRFLPSLTKYSKEANIYVIDNASTDDSILFLKENYPELKIIENKQNFGFAGGYNEGLKLIKEDYLILLNNDVEVTKNWIPPLIELLQTKAEVAAVQPKLKDLNKPDYFEYAGAAGGFIDQLGYPFCRGRLFDELEKDEGQYNDTREIFWASGACLALKRQVFMNLGGFDEDYFAHQEEIDLCWRFKNFGYKIMYTPYSQVYHLGGGSLNAQNPKKTFLNFRNSLFNLVKNAPKKLTCLIISRVLIDSSAILYFAFKLQLKHALAIVSAYVSFIKLYSKIKSKRREVFSSEKYFRVKSIVWHKFFWRIKSYEALTSKKC</sequence>
<dbReference type="InterPro" id="IPR029044">
    <property type="entry name" value="Nucleotide-diphossugar_trans"/>
</dbReference>
<evidence type="ECO:0000256" key="1">
    <source>
        <dbReference type="ARBA" id="ARBA00006739"/>
    </source>
</evidence>
<comment type="similarity">
    <text evidence="1">Belongs to the glycosyltransferase 2 family.</text>
</comment>
<keyword evidence="6" id="KW-1185">Reference proteome</keyword>
<dbReference type="EMBL" id="FQTW01000005">
    <property type="protein sequence ID" value="SHE74558.1"/>
    <property type="molecule type" value="Genomic_DNA"/>
</dbReference>
<organism evidence="5 6">
    <name type="scientific">Psychroflexus salarius</name>
    <dbReference type="NCBI Taxonomy" id="1155689"/>
    <lineage>
        <taxon>Bacteria</taxon>
        <taxon>Pseudomonadati</taxon>
        <taxon>Bacteroidota</taxon>
        <taxon>Flavobacteriia</taxon>
        <taxon>Flavobacteriales</taxon>
        <taxon>Flavobacteriaceae</taxon>
        <taxon>Psychroflexus</taxon>
    </lineage>
</organism>
<evidence type="ECO:0000313" key="6">
    <source>
        <dbReference type="Proteomes" id="UP000184462"/>
    </source>
</evidence>
<dbReference type="PANTHER" id="PTHR43179:SF12">
    <property type="entry name" value="GALACTOFURANOSYLTRANSFERASE GLFT2"/>
    <property type="match status" value="1"/>
</dbReference>
<evidence type="ECO:0000256" key="2">
    <source>
        <dbReference type="ARBA" id="ARBA00022676"/>
    </source>
</evidence>
<dbReference type="Gene3D" id="3.90.550.10">
    <property type="entry name" value="Spore Coat Polysaccharide Biosynthesis Protein SpsA, Chain A"/>
    <property type="match status" value="1"/>
</dbReference>
<feature type="domain" description="Glycosyltransferase 2-like" evidence="4">
    <location>
        <begin position="10"/>
        <end position="184"/>
    </location>
</feature>
<evidence type="ECO:0000313" key="5">
    <source>
        <dbReference type="EMBL" id="SHE74558.1"/>
    </source>
</evidence>
<dbReference type="Pfam" id="PF00535">
    <property type="entry name" value="Glycos_transf_2"/>
    <property type="match status" value="1"/>
</dbReference>
<reference evidence="5 6" key="1">
    <citation type="submission" date="2016-11" db="EMBL/GenBank/DDBJ databases">
        <authorList>
            <person name="Jaros S."/>
            <person name="Januszkiewicz K."/>
            <person name="Wedrychowicz H."/>
        </authorList>
    </citation>
    <scope>NUCLEOTIDE SEQUENCE [LARGE SCALE GENOMIC DNA]</scope>
    <source>
        <strain evidence="5 6">DSM 25661</strain>
    </source>
</reference>
<dbReference type="STRING" id="1155689.SAMN05444278_1053"/>
<dbReference type="InterPro" id="IPR001173">
    <property type="entry name" value="Glyco_trans_2-like"/>
</dbReference>
<evidence type="ECO:0000256" key="3">
    <source>
        <dbReference type="ARBA" id="ARBA00022679"/>
    </source>
</evidence>
<dbReference type="OrthoDB" id="9771846at2"/>
<name>A0A1M4W001_9FLAO</name>
<keyword evidence="2" id="KW-0328">Glycosyltransferase</keyword>
<dbReference type="RefSeq" id="WP_073192935.1">
    <property type="nucleotide sequence ID" value="NZ_FQTW01000005.1"/>
</dbReference>
<dbReference type="GO" id="GO:0016757">
    <property type="term" value="F:glycosyltransferase activity"/>
    <property type="evidence" value="ECO:0007669"/>
    <property type="project" value="UniProtKB-KW"/>
</dbReference>
<dbReference type="PANTHER" id="PTHR43179">
    <property type="entry name" value="RHAMNOSYLTRANSFERASE WBBL"/>
    <property type="match status" value="1"/>
</dbReference>
<dbReference type="CDD" id="cd04186">
    <property type="entry name" value="GT_2_like_c"/>
    <property type="match status" value="1"/>
</dbReference>
<dbReference type="SUPFAM" id="SSF53448">
    <property type="entry name" value="Nucleotide-diphospho-sugar transferases"/>
    <property type="match status" value="1"/>
</dbReference>
<keyword evidence="3" id="KW-0808">Transferase</keyword>
<accession>A0A1M4W001</accession>
<proteinExistence type="inferred from homology"/>
<dbReference type="Proteomes" id="UP000184462">
    <property type="component" value="Unassembled WGS sequence"/>
</dbReference>
<gene>
    <name evidence="5" type="ORF">SAMN05444278_1053</name>
</gene>